<protein>
    <submittedName>
        <fullName evidence="4">Putative enzyme</fullName>
        <ecNumber evidence="4">3.4.24.-</ecNumber>
    </submittedName>
</protein>
<feature type="domain" description="Peptidase M16 N-terminal" evidence="2">
    <location>
        <begin position="13"/>
        <end position="159"/>
    </location>
</feature>
<dbReference type="InterPro" id="IPR050361">
    <property type="entry name" value="MPP/UQCRC_Complex"/>
</dbReference>
<feature type="domain" description="Peptidase M16 C-terminal" evidence="3">
    <location>
        <begin position="168"/>
        <end position="339"/>
    </location>
</feature>
<dbReference type="Gene3D" id="3.30.830.10">
    <property type="entry name" value="Metalloenzyme, LuxS/M16 peptidase-like"/>
    <property type="match status" value="2"/>
</dbReference>
<proteinExistence type="inferred from homology"/>
<evidence type="ECO:0000259" key="3">
    <source>
        <dbReference type="Pfam" id="PF05193"/>
    </source>
</evidence>
<dbReference type="PANTHER" id="PTHR11851:SF49">
    <property type="entry name" value="MITOCHONDRIAL-PROCESSING PEPTIDASE SUBUNIT ALPHA"/>
    <property type="match status" value="1"/>
</dbReference>
<dbReference type="EC" id="3.4.24.-" evidence="4"/>
<dbReference type="Pfam" id="PF00675">
    <property type="entry name" value="Peptidase_M16"/>
    <property type="match status" value="1"/>
</dbReference>
<name>A0A653A8S8_UNCDX</name>
<keyword evidence="4" id="KW-0378">Hydrolase</keyword>
<evidence type="ECO:0000256" key="1">
    <source>
        <dbReference type="ARBA" id="ARBA00007261"/>
    </source>
</evidence>
<dbReference type="Pfam" id="PF05193">
    <property type="entry name" value="Peptidase_M16_C"/>
    <property type="match status" value="1"/>
</dbReference>
<reference evidence="4" key="1">
    <citation type="submission" date="2018-07" db="EMBL/GenBank/DDBJ databases">
        <authorList>
            <consortium name="Genoscope - CEA"/>
            <person name="William W."/>
        </authorList>
    </citation>
    <scope>NUCLEOTIDE SEQUENCE</scope>
    <source>
        <strain evidence="4">IK1</strain>
    </source>
</reference>
<dbReference type="InterPro" id="IPR011765">
    <property type="entry name" value="Pept_M16_N"/>
</dbReference>
<dbReference type="GO" id="GO:0046872">
    <property type="term" value="F:metal ion binding"/>
    <property type="evidence" value="ECO:0007669"/>
    <property type="project" value="InterPro"/>
</dbReference>
<comment type="similarity">
    <text evidence="1">Belongs to the peptidase M16 family.</text>
</comment>
<accession>A0A653A8S8</accession>
<sequence length="418" mass="46444">MVRKTVLPNGLRIVSEPLRYLKSVSLGIWIDIGSRDESAAECGTCHFIEHMLFKGTRRRSALDIALELDAIGGLSNAFTAKENTCFYAKVLDKHFGRLADILADIVLNSTLSPEEVERERQVILQEICMVEDTPDEHIHDLFTELSWKDHPMGMPIQGTVESVGGIEQAALAEFIRRRYVPEKTVVAAAGNIEHEEVVAFLRPLFEGLPSGEDAPARVMPELNAGLLVREKDLEQVHICLGASAPSQRDPQRFASAVFNTILGGNMSSRLFQEIREKRGLAYAVYSFLSSYADAALLGVYMATEAQQVNPALEIIEREIGKIRRGEVSEEELTHAKDNLVGGLYLGAEGAEGRMMRLAKNEFLFGRYVSYDELAESIERVRLDEVVEVSRSIFENGRLALATLGPMKEEEVAADILHL</sequence>
<dbReference type="FunFam" id="3.30.830.10:FF:000008">
    <property type="entry name" value="Mitochondrial-processing peptidase subunit beta"/>
    <property type="match status" value="1"/>
</dbReference>
<dbReference type="InterPro" id="IPR007863">
    <property type="entry name" value="Peptidase_M16_C"/>
</dbReference>
<dbReference type="PANTHER" id="PTHR11851">
    <property type="entry name" value="METALLOPROTEASE"/>
    <property type="match status" value="1"/>
</dbReference>
<organism evidence="4">
    <name type="scientific">Uncultured Desulfatiglans sp</name>
    <dbReference type="NCBI Taxonomy" id="1748965"/>
    <lineage>
        <taxon>Bacteria</taxon>
        <taxon>Pseudomonadati</taxon>
        <taxon>Thermodesulfobacteriota</taxon>
        <taxon>Desulfobacteria</taxon>
        <taxon>Desulfatiglandales</taxon>
        <taxon>Desulfatiglandaceae</taxon>
        <taxon>Desulfatiglans</taxon>
        <taxon>environmental samples</taxon>
    </lineage>
</organism>
<evidence type="ECO:0000259" key="2">
    <source>
        <dbReference type="Pfam" id="PF00675"/>
    </source>
</evidence>
<evidence type="ECO:0000313" key="4">
    <source>
        <dbReference type="EMBL" id="VBB44358.1"/>
    </source>
</evidence>
<dbReference type="InterPro" id="IPR011249">
    <property type="entry name" value="Metalloenz_LuxS/M16"/>
</dbReference>
<gene>
    <name evidence="4" type="ORF">TRIP_B330464</name>
</gene>
<dbReference type="GO" id="GO:0016787">
    <property type="term" value="F:hydrolase activity"/>
    <property type="evidence" value="ECO:0007669"/>
    <property type="project" value="UniProtKB-KW"/>
</dbReference>
<dbReference type="AlphaFoldDB" id="A0A653A8S8"/>
<dbReference type="EMBL" id="UPXX01000027">
    <property type="protein sequence ID" value="VBB44358.1"/>
    <property type="molecule type" value="Genomic_DNA"/>
</dbReference>
<dbReference type="SUPFAM" id="SSF63411">
    <property type="entry name" value="LuxS/MPP-like metallohydrolase"/>
    <property type="match status" value="2"/>
</dbReference>